<comment type="caution">
    <text evidence="1">The sequence shown here is derived from an EMBL/GenBank/DDBJ whole genome shotgun (WGS) entry which is preliminary data.</text>
</comment>
<dbReference type="EMBL" id="SMBK01000013">
    <property type="protein sequence ID" value="TCU34089.1"/>
    <property type="molecule type" value="Genomic_DNA"/>
</dbReference>
<reference evidence="1 2" key="1">
    <citation type="submission" date="2019-03" db="EMBL/GenBank/DDBJ databases">
        <title>Genomic Encyclopedia of Type Strains, Phase IV (KMG-V): Genome sequencing to study the core and pangenomes of soil and plant-associated prokaryotes.</title>
        <authorList>
            <person name="Whitman W."/>
        </authorList>
    </citation>
    <scope>NUCLEOTIDE SEQUENCE [LARGE SCALE GENOMIC DNA]</scope>
    <source>
        <strain evidence="1 2">IE4868</strain>
    </source>
</reference>
<proteinExistence type="predicted"/>
<dbReference type="AlphaFoldDB" id="A0A4R3RI82"/>
<sequence length="376" mass="41041">MKIYLVTGGSFTVPGKPMKPFPSLEQANAEAASMVNILREEVDLDNSATAANWKASLEEARAARMEELGLDPETDELSDDRDGFVEIVEMEMPAAAASQQREAVKVPEDATPEMVAAALAVDWSNESEEATVHNVWHAILSALAAPHPVEAEESDGPFHVSRSSDGERHWFSARDAASGVTLPLDTRERAEALVASLNRSFAHHLRMAAPAQTHTVEAEPVACSVKPMRLSDGRTDYFVSIRKGDREVTPHMFREEYKAAYHVALYDWLLNGKEAPDLMAFGQDEFPAQAYYATPQPAVAEPVAWQSMDTAPKDGKHCILAVKEGAFIYSVQGAFQNGQWNAVHRGDVKPLCWMPNVLLPEGIVSAFAATATNGPK</sequence>
<organism evidence="1 2">
    <name type="scientific">Rhizobium azibense</name>
    <dbReference type="NCBI Taxonomy" id="1136135"/>
    <lineage>
        <taxon>Bacteria</taxon>
        <taxon>Pseudomonadati</taxon>
        <taxon>Pseudomonadota</taxon>
        <taxon>Alphaproteobacteria</taxon>
        <taxon>Hyphomicrobiales</taxon>
        <taxon>Rhizobiaceae</taxon>
        <taxon>Rhizobium/Agrobacterium group</taxon>
        <taxon>Rhizobium</taxon>
    </lineage>
</organism>
<dbReference type="Proteomes" id="UP000295507">
    <property type="component" value="Unassembled WGS sequence"/>
</dbReference>
<evidence type="ECO:0000313" key="2">
    <source>
        <dbReference type="Proteomes" id="UP000295507"/>
    </source>
</evidence>
<protein>
    <submittedName>
        <fullName evidence="1">Uncharacterized protein</fullName>
    </submittedName>
</protein>
<accession>A0A4R3RI82</accession>
<dbReference type="RefSeq" id="WP_132552857.1">
    <property type="nucleotide sequence ID" value="NZ_SMBK01000013.1"/>
</dbReference>
<gene>
    <name evidence="1" type="ORF">EV129_11372</name>
</gene>
<name>A0A4R3RI82_9HYPH</name>
<evidence type="ECO:0000313" key="1">
    <source>
        <dbReference type="EMBL" id="TCU34089.1"/>
    </source>
</evidence>